<dbReference type="InterPro" id="IPR013783">
    <property type="entry name" value="Ig-like_fold"/>
</dbReference>
<dbReference type="InterPro" id="IPR041498">
    <property type="entry name" value="Big_6"/>
</dbReference>
<dbReference type="Proteomes" id="UP000597038">
    <property type="component" value="Unassembled WGS sequence"/>
</dbReference>
<dbReference type="SMART" id="SM01276">
    <property type="entry name" value="M60-like"/>
    <property type="match status" value="1"/>
</dbReference>
<dbReference type="NCBIfam" id="TIGR01168">
    <property type="entry name" value="YSIRK_signal"/>
    <property type="match status" value="1"/>
</dbReference>
<feature type="region of interest" description="Disordered" evidence="2">
    <location>
        <begin position="1255"/>
        <end position="1361"/>
    </location>
</feature>
<dbReference type="InterPro" id="IPR004954">
    <property type="entry name" value="Mucin-bd"/>
</dbReference>
<dbReference type="EMBL" id="JAEDAQ010000006">
    <property type="protein sequence ID" value="MBH9580739.1"/>
    <property type="molecule type" value="Genomic_DNA"/>
</dbReference>
<dbReference type="PROSITE" id="PS51723">
    <property type="entry name" value="PEPTIDASE_M60"/>
    <property type="match status" value="1"/>
</dbReference>
<evidence type="ECO:0000313" key="5">
    <source>
        <dbReference type="Proteomes" id="UP000597038"/>
    </source>
</evidence>
<dbReference type="Gene3D" id="2.60.40.10">
    <property type="entry name" value="Immunoglobulins"/>
    <property type="match status" value="3"/>
</dbReference>
<feature type="compositionally biased region" description="Acidic residues" evidence="2">
    <location>
        <begin position="1319"/>
        <end position="1348"/>
    </location>
</feature>
<dbReference type="NCBIfam" id="NF033510">
    <property type="entry name" value="Ca_tandemer"/>
    <property type="match status" value="1"/>
</dbReference>
<gene>
    <name evidence="4" type="ORF">I9026_05070</name>
</gene>
<reference evidence="4 5" key="1">
    <citation type="submission" date="2020-12" db="EMBL/GenBank/DDBJ databases">
        <title>Genomic analysis of Staphylococcus felis from a cat with skin infection.</title>
        <authorList>
            <person name="Aslantas O."/>
            <person name="Keskin O."/>
            <person name="Buyukaltay K."/>
            <person name="Gullu Yucetepe A."/>
        </authorList>
    </citation>
    <scope>NUCLEOTIDE SEQUENCE [LARGE SCALE GENOMIC DNA]</scope>
    <source>
        <strain evidence="4 5">HARRANVET</strain>
    </source>
</reference>
<keyword evidence="1" id="KW-0732">Signal</keyword>
<dbReference type="Pfam" id="PF17936">
    <property type="entry name" value="Big_6"/>
    <property type="match status" value="2"/>
</dbReference>
<sequence length="1475" mass="165032">MSNRNRQNFGAHKENRYAIRKFNIGIASVLFGATVLLSMTHEAKAAETNTSLTQKSEIAPSINELSNHNELKTASPMPVETESENVGSDTLETPIDNKHKDQEGITAQADTLKVESVSNSLNDIATNTPSDDVIREGQENTNNETKQLENATVKQNSFRSVANNAVDHPSPSPEAKTTQIEVEGIEETVYQKEVPVLQGSKVAQTLGMNRGLGQGRESLGIILPENAKLYIRQAKEQNESDLRVSLMTNDGQFNKNEVVPKSGEWVAISTGLDSAAFVYLPRGLDNPPLIDFYVEHNNIKALPTYRRGQSQEAFETQWVDQDSSYAYVDGTYNALLIPRVDRDRILNMKNQQGDTAFRNLDEMIDYYDDIIQKYNKWVGLNDNPNSVDFNLGQKYFTVANQNGYGLAYWSWDHMGSNEQSIRSYLTKGWLALHEVGHGFDGWLTDDPKMPLLEVWNNILANEYQMNVEKEEKGWLYQGDQEGFQRYVQDELLDKEVYRHINEFSLKERLDFMTRIVRLTTIEGLTEMLQKLRVESSKTSLSIDMPAWVGEYWLANRGYNGLAYFDLFKIDTPQYLEDRLNAYTHSYIYPLAMLIEDEAERQKYIEKLGLATIYELVKSSDIADTQVTEPATIRLNLNGHTLHNGSKVQLLDGTVKVAEAIVENGVAKFDQIRAGVYKVVAPLTEALALPAHAYLVIRENRNNEKTLDYPQIDITQKAISQKISLQGLSNWEFASVSYDPSTKQVQYRQNKGQPHLHFNDEYAHVTIKKQDGTVVFDQSFIGNDEGSSVSNDYTLEYSDQIIVKHREPSRRQIKRIETGEEMSLPESGKETVTYTLTEKGFKVNDETMENVETRYTETIKNDIHTLIEKINATPSNDYRIQLYRLVQDVSEVSSETEKEALMAQLEPYLDKQVVTPLTVKPIEYNNQVISGQTSNQASVQVTLPSGEVLNTQADEMGAFTINVPKSQALALNDTVQVVATKESETSSQVESIKVTDTIIPESPVIFPTQAGSKEVKGSAESNTILEFRFQNGTIITTDVLDNDTWTIKVPESIHLEFNDQIIAKTIDKAGNVSELTFKNVIDTIRPVRPVVTNTEAGSHIIWGHGETYKDEIHVRLPNNRLVSTKVGRNGTWMIGVPWDITLNVEDRVYVFEVDKAGNYSLPGIGRIVDTKAPEAPKVDEVTSESENIKGTAEPNSTVTVIFADGTTDEVTANEAGEFTVNIPIDLAGGEKIQIKATDQSTNESPVTEVTVKAIVISEEPVEGSGENETEEEPIEDSGKNETAEEPVEDPGENETEEELAENSGKDETTEEPVEGSGENETAEESVENSEVDEIAEEPIENSEEAETPENDQKAEVDHNPELTQSIIDNQKANPKPLTEEMTQVDPSNIEAKTMISLQQSELLSQSIPKEPSGKTNIIIQAKVVGKDKDNHNLRDTTLPNTGTSTDNARTGWIMSLFGFGVLAHFYRRKQKDTTQS</sequence>
<organism evidence="4 5">
    <name type="scientific">Staphylococcus felis</name>
    <dbReference type="NCBI Taxonomy" id="46127"/>
    <lineage>
        <taxon>Bacteria</taxon>
        <taxon>Bacillati</taxon>
        <taxon>Bacillota</taxon>
        <taxon>Bacilli</taxon>
        <taxon>Bacillales</taxon>
        <taxon>Staphylococcaceae</taxon>
        <taxon>Staphylococcus</taxon>
    </lineage>
</organism>
<feature type="compositionally biased region" description="Acidic residues" evidence="2">
    <location>
        <begin position="1258"/>
        <end position="1274"/>
    </location>
</feature>
<dbReference type="InterPro" id="IPR031161">
    <property type="entry name" value="Peptidase_M60_dom"/>
</dbReference>
<dbReference type="RefSeq" id="WP_198092643.1">
    <property type="nucleotide sequence ID" value="NZ_JAEDAQ010000006.1"/>
</dbReference>
<feature type="compositionally biased region" description="Basic and acidic residues" evidence="2">
    <location>
        <begin position="1349"/>
        <end position="1359"/>
    </location>
</feature>
<evidence type="ECO:0000313" key="4">
    <source>
        <dbReference type="EMBL" id="MBH9580739.1"/>
    </source>
</evidence>
<dbReference type="Pfam" id="PF04650">
    <property type="entry name" value="YSIRK_signal"/>
    <property type="match status" value="1"/>
</dbReference>
<comment type="caution">
    <text evidence="4">The sequence shown here is derived from an EMBL/GenBank/DDBJ whole genome shotgun (WGS) entry which is preliminary data.</text>
</comment>
<name>A0ABS0QND2_9STAP</name>
<protein>
    <submittedName>
        <fullName evidence="4">YSIRK-type signal peptide-containing protein</fullName>
    </submittedName>
</protein>
<dbReference type="Gene3D" id="3.40.390.80">
    <property type="entry name" value="Peptidase M60, enhancin-like domain 2"/>
    <property type="match status" value="1"/>
</dbReference>
<keyword evidence="5" id="KW-1185">Reference proteome</keyword>
<evidence type="ECO:0000259" key="3">
    <source>
        <dbReference type="PROSITE" id="PS51723"/>
    </source>
</evidence>
<dbReference type="InterPro" id="IPR005877">
    <property type="entry name" value="YSIRK_signal_dom"/>
</dbReference>
<feature type="compositionally biased region" description="Acidic residues" evidence="2">
    <location>
        <begin position="1282"/>
        <end position="1299"/>
    </location>
</feature>
<feature type="region of interest" description="Disordered" evidence="2">
    <location>
        <begin position="74"/>
        <end position="97"/>
    </location>
</feature>
<evidence type="ECO:0000256" key="1">
    <source>
        <dbReference type="ARBA" id="ARBA00022729"/>
    </source>
</evidence>
<proteinExistence type="predicted"/>
<accession>A0ABS0QND2</accession>
<dbReference type="Pfam" id="PF03272">
    <property type="entry name" value="Mucin_bdg"/>
    <property type="match status" value="1"/>
</dbReference>
<evidence type="ECO:0000256" key="2">
    <source>
        <dbReference type="SAM" id="MobiDB-lite"/>
    </source>
</evidence>
<feature type="domain" description="Peptidase M60" evidence="3">
    <location>
        <begin position="214"/>
        <end position="520"/>
    </location>
</feature>